<dbReference type="GO" id="GO:0006508">
    <property type="term" value="P:proteolysis"/>
    <property type="evidence" value="ECO:0007669"/>
    <property type="project" value="InterPro"/>
</dbReference>
<dbReference type="SUPFAM" id="SSF111283">
    <property type="entry name" value="Putative modulator of DNA gyrase, PmbA/TldD"/>
    <property type="match status" value="1"/>
</dbReference>
<dbReference type="Gene3D" id="3.30.2290.10">
    <property type="entry name" value="PmbA/TldD superfamily"/>
    <property type="match status" value="1"/>
</dbReference>
<evidence type="ECO:0008006" key="2">
    <source>
        <dbReference type="Google" id="ProtNLM"/>
    </source>
</evidence>
<organism evidence="1">
    <name type="scientific">marine metagenome</name>
    <dbReference type="NCBI Taxonomy" id="408172"/>
    <lineage>
        <taxon>unclassified sequences</taxon>
        <taxon>metagenomes</taxon>
        <taxon>ecological metagenomes</taxon>
    </lineage>
</organism>
<reference evidence="1" key="1">
    <citation type="submission" date="2018-05" db="EMBL/GenBank/DDBJ databases">
        <authorList>
            <person name="Lanie J.A."/>
            <person name="Ng W.-L."/>
            <person name="Kazmierczak K.M."/>
            <person name="Andrzejewski T.M."/>
            <person name="Davidsen T.M."/>
            <person name="Wayne K.J."/>
            <person name="Tettelin H."/>
            <person name="Glass J.I."/>
            <person name="Rusch D."/>
            <person name="Podicherti R."/>
            <person name="Tsui H.-C.T."/>
            <person name="Winkler M.E."/>
        </authorList>
    </citation>
    <scope>NUCLEOTIDE SEQUENCE</scope>
</reference>
<dbReference type="GO" id="GO:0008237">
    <property type="term" value="F:metallopeptidase activity"/>
    <property type="evidence" value="ECO:0007669"/>
    <property type="project" value="InterPro"/>
</dbReference>
<evidence type="ECO:0000313" key="1">
    <source>
        <dbReference type="EMBL" id="SVB84113.1"/>
    </source>
</evidence>
<dbReference type="PANTHER" id="PTHR43421">
    <property type="entry name" value="METALLOPROTEASE PMBA"/>
    <property type="match status" value="1"/>
</dbReference>
<dbReference type="InterPro" id="IPR035068">
    <property type="entry name" value="TldD/PmbA_N"/>
</dbReference>
<accession>A0A382HBH4</accession>
<dbReference type="PANTHER" id="PTHR43421:SF1">
    <property type="entry name" value="METALLOPROTEASE PMBA"/>
    <property type="match status" value="1"/>
</dbReference>
<gene>
    <name evidence="1" type="ORF">METZ01_LOCUS236967</name>
</gene>
<dbReference type="GO" id="GO:0005829">
    <property type="term" value="C:cytosol"/>
    <property type="evidence" value="ECO:0007669"/>
    <property type="project" value="TreeGrafter"/>
</dbReference>
<protein>
    <recommendedName>
        <fullName evidence="2">Peptidase U62 modulator of DNA gyrase</fullName>
    </recommendedName>
</protein>
<dbReference type="EMBL" id="UINC01060037">
    <property type="protein sequence ID" value="SVB84113.1"/>
    <property type="molecule type" value="Genomic_DNA"/>
</dbReference>
<sequence length="188" mass="20759">MVSYCLDTLKKAGADKAACSMNMMEKKELNVEIGEMTLLRTTFNNNMGISVIKDQKKGSTSINKTDKGSIDTAVALVMAMAEGSQPDEAYDIAEQQPSKSFSKGDESANLDTMYQSLEEFVDYVKSTYPKIQLEAAIMDFNHSRSFFQNTNGVDFEIREGMYGFSPMFLSKDGKDTSSFNGTGFSALK</sequence>
<dbReference type="InterPro" id="IPR036059">
    <property type="entry name" value="TldD/PmbA_sf"/>
</dbReference>
<feature type="non-terminal residue" evidence="1">
    <location>
        <position position="188"/>
    </location>
</feature>
<name>A0A382HBH4_9ZZZZ</name>
<dbReference type="InterPro" id="IPR047657">
    <property type="entry name" value="PmbA"/>
</dbReference>
<dbReference type="AlphaFoldDB" id="A0A382HBH4"/>
<proteinExistence type="predicted"/>